<dbReference type="RefSeq" id="WP_111728885.1">
    <property type="nucleotide sequence ID" value="NZ_QHKO01000002.1"/>
</dbReference>
<evidence type="ECO:0000256" key="5">
    <source>
        <dbReference type="PIRSR" id="PIRSR006278-2"/>
    </source>
</evidence>
<evidence type="ECO:0000259" key="6">
    <source>
        <dbReference type="Pfam" id="PF00291"/>
    </source>
</evidence>
<accession>A0A328CBV6</accession>
<dbReference type="Proteomes" id="UP000249169">
    <property type="component" value="Unassembled WGS sequence"/>
</dbReference>
<dbReference type="Gene3D" id="3.40.50.1100">
    <property type="match status" value="2"/>
</dbReference>
<evidence type="ECO:0000313" key="8">
    <source>
        <dbReference type="Proteomes" id="UP000249169"/>
    </source>
</evidence>
<comment type="similarity">
    <text evidence="2">Belongs to the ACC deaminase/D-cysteine desulfhydrase family.</text>
</comment>
<proteinExistence type="inferred from homology"/>
<dbReference type="PANTHER" id="PTHR43780:SF2">
    <property type="entry name" value="1-AMINOCYCLOPROPANE-1-CARBOXYLATE DEAMINASE-RELATED"/>
    <property type="match status" value="1"/>
</dbReference>
<dbReference type="EMBL" id="QHKO01000002">
    <property type="protein sequence ID" value="RAL23627.1"/>
    <property type="molecule type" value="Genomic_DNA"/>
</dbReference>
<feature type="modified residue" description="N6-(pyridoxal phosphate)lysine" evidence="5">
    <location>
        <position position="59"/>
    </location>
</feature>
<dbReference type="PANTHER" id="PTHR43780">
    <property type="entry name" value="1-AMINOCYCLOPROPANE-1-CARBOXYLATE DEAMINASE-RELATED"/>
    <property type="match status" value="1"/>
</dbReference>
<feature type="domain" description="Tryptophan synthase beta chain-like PALP" evidence="6">
    <location>
        <begin position="20"/>
        <end position="327"/>
    </location>
</feature>
<feature type="active site" description="Nucleophile" evidence="4">
    <location>
        <position position="86"/>
    </location>
</feature>
<evidence type="ECO:0000256" key="3">
    <source>
        <dbReference type="ARBA" id="ARBA00022898"/>
    </source>
</evidence>
<dbReference type="SUPFAM" id="SSF53686">
    <property type="entry name" value="Tryptophan synthase beta subunit-like PLP-dependent enzymes"/>
    <property type="match status" value="1"/>
</dbReference>
<organism evidence="7 8">
    <name type="scientific">Lujinxingia litoralis</name>
    <dbReference type="NCBI Taxonomy" id="2211119"/>
    <lineage>
        <taxon>Bacteria</taxon>
        <taxon>Deltaproteobacteria</taxon>
        <taxon>Bradymonadales</taxon>
        <taxon>Lujinxingiaceae</taxon>
        <taxon>Lujinxingia</taxon>
    </lineage>
</organism>
<keyword evidence="3 5" id="KW-0663">Pyridoxal phosphate</keyword>
<evidence type="ECO:0000256" key="4">
    <source>
        <dbReference type="PIRSR" id="PIRSR006278-1"/>
    </source>
</evidence>
<dbReference type="InterPro" id="IPR036052">
    <property type="entry name" value="TrpB-like_PALP_sf"/>
</dbReference>
<protein>
    <submittedName>
        <fullName evidence="7">1-aminocyclopropane-1-carboxylate deaminase</fullName>
    </submittedName>
</protein>
<dbReference type="Pfam" id="PF00291">
    <property type="entry name" value="PALP"/>
    <property type="match status" value="1"/>
</dbReference>
<dbReference type="InterPro" id="IPR001926">
    <property type="entry name" value="TrpB-like_PALP"/>
</dbReference>
<name>A0A328CBV6_9DELT</name>
<evidence type="ECO:0000256" key="2">
    <source>
        <dbReference type="ARBA" id="ARBA00008639"/>
    </source>
</evidence>
<evidence type="ECO:0000256" key="1">
    <source>
        <dbReference type="ARBA" id="ARBA00001933"/>
    </source>
</evidence>
<dbReference type="InterPro" id="IPR027278">
    <property type="entry name" value="ACCD_DCysDesulf"/>
</dbReference>
<comment type="cofactor">
    <cofactor evidence="1">
        <name>pyridoxal 5'-phosphate</name>
        <dbReference type="ChEBI" id="CHEBI:597326"/>
    </cofactor>
</comment>
<comment type="caution">
    <text evidence="7">The sequence shown here is derived from an EMBL/GenBank/DDBJ whole genome shotgun (WGS) entry which is preliminary data.</text>
</comment>
<dbReference type="AlphaFoldDB" id="A0A328CBV6"/>
<keyword evidence="8" id="KW-1185">Reference proteome</keyword>
<gene>
    <name evidence="7" type="ORF">DL240_05560</name>
</gene>
<sequence length="354" mass="38169">MSELEIFERYPQTRALNHVSLCESPTPVDTYPALAAELGVRDLMVKRDDLTGKLYGGNKVRKLEFILADALAAGHRRVWTVGAVGSHHVLATALYARQVGLEPHALHFPQPVTPHVREVLQALSTTAPVLTLIESKNGLPFAMAKTHIREWLSRDKNPYFIPGGGSSPLGVIGYVNAALELAAQIERGECPTPDVLYVAAGTCGTLSGLALGAKMAGLPTKIVGVRVVDKVVCNVPLACHMANRAGDLLREAGVPDVPRIGAGDLTLLHDFFGAGYGKTTPEGRTMIERVALHTEFALEPTYTAKTFAAIAADAESLADKRVLYWHTLSGADLSGLLTRAQVDWDLPPEYQHLF</sequence>
<reference evidence="7 8" key="1">
    <citation type="submission" date="2018-05" db="EMBL/GenBank/DDBJ databases">
        <title>Lujinxingia marina gen. nov. sp. nov., a new facultative anaerobic member of the class Deltaproteobacteria, and proposal of Lujinxingaceae fam. nov.</title>
        <authorList>
            <person name="Li C.-M."/>
        </authorList>
    </citation>
    <scope>NUCLEOTIDE SEQUENCE [LARGE SCALE GENOMIC DNA]</scope>
    <source>
        <strain evidence="7 8">B210</strain>
    </source>
</reference>
<dbReference type="OrthoDB" id="9801249at2"/>
<dbReference type="GO" id="GO:0019148">
    <property type="term" value="F:D-cysteine desulfhydrase activity"/>
    <property type="evidence" value="ECO:0007669"/>
    <property type="project" value="TreeGrafter"/>
</dbReference>
<evidence type="ECO:0000313" key="7">
    <source>
        <dbReference type="EMBL" id="RAL23627.1"/>
    </source>
</evidence>
<dbReference type="PIRSF" id="PIRSF006278">
    <property type="entry name" value="ACCD_DCysDesulf"/>
    <property type="match status" value="1"/>
</dbReference>